<name>Q2RWT1_RHORT</name>
<reference evidence="1 2" key="1">
    <citation type="journal article" date="2011" name="Stand. Genomic Sci.">
        <title>Complete genome sequence of Rhodospirillum rubrum type strain (S1).</title>
        <authorList>
            <person name="Munk A.C."/>
            <person name="Copeland A."/>
            <person name="Lucas S."/>
            <person name="Lapidus A."/>
            <person name="Del Rio T.G."/>
            <person name="Barry K."/>
            <person name="Detter J.C."/>
            <person name="Hammon N."/>
            <person name="Israni S."/>
            <person name="Pitluck S."/>
            <person name="Brettin T."/>
            <person name="Bruce D."/>
            <person name="Han C."/>
            <person name="Tapia R."/>
            <person name="Gilna P."/>
            <person name="Schmutz J."/>
            <person name="Larimer F."/>
            <person name="Land M."/>
            <person name="Kyrpides N.C."/>
            <person name="Mavromatis K."/>
            <person name="Richardson P."/>
            <person name="Rohde M."/>
            <person name="Goker M."/>
            <person name="Klenk H.P."/>
            <person name="Zhang Y."/>
            <person name="Roberts G.P."/>
            <person name="Reslewic S."/>
            <person name="Schwartz D.C."/>
        </authorList>
    </citation>
    <scope>NUCLEOTIDE SEQUENCE [LARGE SCALE GENOMIC DNA]</scope>
    <source>
        <strain evidence="2">ATCC 11170 / ATH 1.1.1 / DSM 467 / LMG 4362 / NCIMB 8255 / S1</strain>
    </source>
</reference>
<accession>Q2RWT1</accession>
<dbReference type="AlphaFoldDB" id="Q2RWT1"/>
<dbReference type="HOGENOM" id="CLU_035493_0_0_5"/>
<dbReference type="KEGG" id="rru:Rru_A0610"/>
<dbReference type="RefSeq" id="WP_011388368.1">
    <property type="nucleotide sequence ID" value="NC_007643.1"/>
</dbReference>
<proteinExistence type="predicted"/>
<organism evidence="1 2">
    <name type="scientific">Rhodospirillum rubrum (strain ATCC 11170 / ATH 1.1.1 / DSM 467 / LMG 4362 / NCIMB 8255 / S1)</name>
    <dbReference type="NCBI Taxonomy" id="269796"/>
    <lineage>
        <taxon>Bacteria</taxon>
        <taxon>Pseudomonadati</taxon>
        <taxon>Pseudomonadota</taxon>
        <taxon>Alphaproteobacteria</taxon>
        <taxon>Rhodospirillales</taxon>
        <taxon>Rhodospirillaceae</taxon>
        <taxon>Rhodospirillum</taxon>
    </lineage>
</organism>
<sequence length="377" mass="41750">MAETKLTADDVQRLLSDPSGENRAVTAGKLARQFDEHLLTEQERQLAEEIFRLFARDVEVQVRRALSTNLKENPFVPHDIAMALAGDVDEVSLPILEYSTVLNDHDLLDIVRGHGGSKMEAIAKRSQVSEEVSEALVEEGGEAVIATLVANQGAHISDKSMERVVDRFGDSEAVQRPLVARPHLPAAIAEKLVSRVSEDLRAALASRHDLSPELAADLILQSRERATLSYSLGSSEEEVERLVEQLAVNNRLTPSIILRSLCMGDLKFFEYALAVRSGIPVINARMLIHDGGPLGLKGIYEKASLPETLFPATHAALSVAHEMDYDGRENDRARYARRMIERILTQYGDLGVEFEHDDLEYLLAKMNQLPSDATIIQ</sequence>
<dbReference type="EnsemblBacteria" id="ABC21414">
    <property type="protein sequence ID" value="ABC21414"/>
    <property type="gene ID" value="Rru_A0610"/>
</dbReference>
<evidence type="ECO:0008006" key="3">
    <source>
        <dbReference type="Google" id="ProtNLM"/>
    </source>
</evidence>
<dbReference type="InterPro" id="IPR019285">
    <property type="entry name" value="DUF2336"/>
</dbReference>
<dbReference type="PIRSF" id="PIRSF035865">
    <property type="entry name" value="UCP035865"/>
    <property type="match status" value="1"/>
</dbReference>
<gene>
    <name evidence="1" type="ordered locus">Rru_A0610</name>
</gene>
<dbReference type="PhylomeDB" id="Q2RWT1"/>
<keyword evidence="2" id="KW-1185">Reference proteome</keyword>
<dbReference type="PATRIC" id="fig|269796.9.peg.663"/>
<dbReference type="Proteomes" id="UP000001929">
    <property type="component" value="Chromosome"/>
</dbReference>
<evidence type="ECO:0000313" key="2">
    <source>
        <dbReference type="Proteomes" id="UP000001929"/>
    </source>
</evidence>
<dbReference type="InterPro" id="IPR014598">
    <property type="entry name" value="UCP035865"/>
</dbReference>
<protein>
    <recommendedName>
        <fullName evidence="3">DUF2336 domain-containing protein</fullName>
    </recommendedName>
</protein>
<dbReference type="eggNOG" id="COG5330">
    <property type="taxonomic scope" value="Bacteria"/>
</dbReference>
<dbReference type="STRING" id="269796.Rru_A0610"/>
<evidence type="ECO:0000313" key="1">
    <source>
        <dbReference type="EMBL" id="ABC21414.1"/>
    </source>
</evidence>
<dbReference type="Pfam" id="PF10098">
    <property type="entry name" value="DUF2336"/>
    <property type="match status" value="1"/>
</dbReference>
<dbReference type="EMBL" id="CP000230">
    <property type="protein sequence ID" value="ABC21414.1"/>
    <property type="molecule type" value="Genomic_DNA"/>
</dbReference>